<evidence type="ECO:0000313" key="11">
    <source>
        <dbReference type="Proteomes" id="UP000694845"/>
    </source>
</evidence>
<reference evidence="12" key="1">
    <citation type="submission" date="2025-08" db="UniProtKB">
        <authorList>
            <consortium name="RefSeq"/>
        </authorList>
    </citation>
    <scope>IDENTIFICATION</scope>
</reference>
<evidence type="ECO:0000313" key="12">
    <source>
        <dbReference type="RefSeq" id="XP_022107500.1"/>
    </source>
</evidence>
<keyword evidence="4 8" id="KW-0297">G-protein coupled receptor</keyword>
<dbReference type="InterPro" id="IPR017452">
    <property type="entry name" value="GPCR_Rhodpsn_7TM"/>
</dbReference>
<dbReference type="CDD" id="cd00637">
    <property type="entry name" value="7tm_classA_rhodopsin-like"/>
    <property type="match status" value="1"/>
</dbReference>
<dbReference type="Proteomes" id="UP000694845">
    <property type="component" value="Unplaced"/>
</dbReference>
<dbReference type="GeneID" id="110988375"/>
<comment type="similarity">
    <text evidence="8">Belongs to the G-protein coupled receptor 1 family.</text>
</comment>
<dbReference type="Pfam" id="PF00001">
    <property type="entry name" value="7tm_1"/>
    <property type="match status" value="1"/>
</dbReference>
<evidence type="ECO:0000256" key="4">
    <source>
        <dbReference type="ARBA" id="ARBA00023040"/>
    </source>
</evidence>
<evidence type="ECO:0000256" key="2">
    <source>
        <dbReference type="ARBA" id="ARBA00022692"/>
    </source>
</evidence>
<keyword evidence="2 8" id="KW-0812">Transmembrane</keyword>
<keyword evidence="3 9" id="KW-1133">Transmembrane helix</keyword>
<feature type="transmembrane region" description="Helical" evidence="9">
    <location>
        <begin position="139"/>
        <end position="161"/>
    </location>
</feature>
<feature type="transmembrane region" description="Helical" evidence="9">
    <location>
        <begin position="69"/>
        <end position="89"/>
    </location>
</feature>
<evidence type="ECO:0000256" key="3">
    <source>
        <dbReference type="ARBA" id="ARBA00022989"/>
    </source>
</evidence>
<dbReference type="PANTHER" id="PTHR24243">
    <property type="entry name" value="G-PROTEIN COUPLED RECEPTOR"/>
    <property type="match status" value="1"/>
</dbReference>
<dbReference type="InterPro" id="IPR000276">
    <property type="entry name" value="GPCR_Rhodpsn"/>
</dbReference>
<comment type="subcellular location">
    <subcellularLocation>
        <location evidence="1">Membrane</location>
        <topology evidence="1">Multi-pass membrane protein</topology>
    </subcellularLocation>
</comment>
<protein>
    <submittedName>
        <fullName evidence="12">Somatostatin receptor type 4-like</fullName>
    </submittedName>
</protein>
<evidence type="ECO:0000256" key="1">
    <source>
        <dbReference type="ARBA" id="ARBA00004141"/>
    </source>
</evidence>
<evidence type="ECO:0000256" key="5">
    <source>
        <dbReference type="ARBA" id="ARBA00023136"/>
    </source>
</evidence>
<dbReference type="SUPFAM" id="SSF81321">
    <property type="entry name" value="Family A G protein-coupled receptor-like"/>
    <property type="match status" value="1"/>
</dbReference>
<feature type="domain" description="G-protein coupled receptors family 1 profile" evidence="10">
    <location>
        <begin position="49"/>
        <end position="283"/>
    </location>
</feature>
<dbReference type="PROSITE" id="PS50262">
    <property type="entry name" value="G_PROTEIN_RECEP_F1_2"/>
    <property type="match status" value="1"/>
</dbReference>
<sequence>MANFSDSDAYRSWGVEEIRAYSASKRWDQINASIALLTIKCVAPVGLVTNLTFLYVVARVKSMRSIVNIYLTNLAVVDTAFHAMTLVVLTDHWEVTPVESATFAHLIGSYCFVTALAFERFSAVRHPLTYRTTATKGRAILISAALWLVTIFTGIGYGVTIEMDLPLLPLLFTTVFTPPVVLINVILFVGIIRKMHNKDTSGSTAPPRHCRREIRVTFVLFLNHTVFFSSSILIIIQNIYSLVLNLSDTSWLDYFKVQASIASIQMACYILVSINSAINPLVYSWVSADFRSACSAAFCCQGLARPCGEHRHRRSRTVEHIEMDIIRNKQNQPRQ</sequence>
<evidence type="ECO:0000256" key="9">
    <source>
        <dbReference type="SAM" id="Phobius"/>
    </source>
</evidence>
<dbReference type="OrthoDB" id="6076970at2759"/>
<dbReference type="RefSeq" id="XP_022107500.1">
    <property type="nucleotide sequence ID" value="XM_022251808.1"/>
</dbReference>
<dbReference type="GO" id="GO:0004930">
    <property type="term" value="F:G protein-coupled receptor activity"/>
    <property type="evidence" value="ECO:0007669"/>
    <property type="project" value="UniProtKB-KW"/>
</dbReference>
<name>A0A8B7ZRJ6_ACAPL</name>
<dbReference type="SMART" id="SM01381">
    <property type="entry name" value="7TM_GPCR_Srsx"/>
    <property type="match status" value="1"/>
</dbReference>
<evidence type="ECO:0000256" key="6">
    <source>
        <dbReference type="ARBA" id="ARBA00023170"/>
    </source>
</evidence>
<feature type="transmembrane region" description="Helical" evidence="9">
    <location>
        <begin position="260"/>
        <end position="282"/>
    </location>
</feature>
<feature type="transmembrane region" description="Helical" evidence="9">
    <location>
        <begin position="34"/>
        <end position="57"/>
    </location>
</feature>
<keyword evidence="7 8" id="KW-0807">Transducer</keyword>
<gene>
    <name evidence="12" type="primary">LOC110988375</name>
</gene>
<dbReference type="PANTHER" id="PTHR24243:SF208">
    <property type="entry name" value="PYROKININ-1 RECEPTOR"/>
    <property type="match status" value="1"/>
</dbReference>
<dbReference type="KEGG" id="aplc:110988375"/>
<dbReference type="PROSITE" id="PS00237">
    <property type="entry name" value="G_PROTEIN_RECEP_F1_1"/>
    <property type="match status" value="1"/>
</dbReference>
<dbReference type="OMA" id="MHEDTNI"/>
<dbReference type="PRINTS" id="PR00237">
    <property type="entry name" value="GPCRRHODOPSN"/>
</dbReference>
<accession>A0A8B7ZRJ6</accession>
<dbReference type="AlphaFoldDB" id="A0A8B7ZRJ6"/>
<dbReference type="Gene3D" id="1.20.1070.10">
    <property type="entry name" value="Rhodopsin 7-helix transmembrane proteins"/>
    <property type="match status" value="1"/>
</dbReference>
<evidence type="ECO:0000256" key="7">
    <source>
        <dbReference type="ARBA" id="ARBA00023224"/>
    </source>
</evidence>
<feature type="transmembrane region" description="Helical" evidence="9">
    <location>
        <begin position="101"/>
        <end position="118"/>
    </location>
</feature>
<evidence type="ECO:0000259" key="10">
    <source>
        <dbReference type="PROSITE" id="PS50262"/>
    </source>
</evidence>
<proteinExistence type="inferred from homology"/>
<keyword evidence="6 8" id="KW-0675">Receptor</keyword>
<organism evidence="11 12">
    <name type="scientific">Acanthaster planci</name>
    <name type="common">Crown-of-thorns starfish</name>
    <dbReference type="NCBI Taxonomy" id="133434"/>
    <lineage>
        <taxon>Eukaryota</taxon>
        <taxon>Metazoa</taxon>
        <taxon>Echinodermata</taxon>
        <taxon>Eleutherozoa</taxon>
        <taxon>Asterozoa</taxon>
        <taxon>Asteroidea</taxon>
        <taxon>Valvatacea</taxon>
        <taxon>Valvatida</taxon>
        <taxon>Acanthasteridae</taxon>
        <taxon>Acanthaster</taxon>
    </lineage>
</organism>
<dbReference type="GO" id="GO:0016020">
    <property type="term" value="C:membrane"/>
    <property type="evidence" value="ECO:0007669"/>
    <property type="project" value="UniProtKB-SubCell"/>
</dbReference>
<feature type="transmembrane region" description="Helical" evidence="9">
    <location>
        <begin position="218"/>
        <end position="240"/>
    </location>
</feature>
<keyword evidence="5 9" id="KW-0472">Membrane</keyword>
<feature type="transmembrane region" description="Helical" evidence="9">
    <location>
        <begin position="167"/>
        <end position="192"/>
    </location>
</feature>
<keyword evidence="11" id="KW-1185">Reference proteome</keyword>
<evidence type="ECO:0000256" key="8">
    <source>
        <dbReference type="RuleBase" id="RU000688"/>
    </source>
</evidence>